<organism evidence="1 2">
    <name type="scientific">Aromatoleum toluolicum</name>
    <dbReference type="NCBI Taxonomy" id="90060"/>
    <lineage>
        <taxon>Bacteria</taxon>
        <taxon>Pseudomonadati</taxon>
        <taxon>Pseudomonadota</taxon>
        <taxon>Betaproteobacteria</taxon>
        <taxon>Rhodocyclales</taxon>
        <taxon>Rhodocyclaceae</taxon>
        <taxon>Aromatoleum</taxon>
    </lineage>
</organism>
<evidence type="ECO:0000313" key="2">
    <source>
        <dbReference type="Proteomes" id="UP000634522"/>
    </source>
</evidence>
<dbReference type="PANTHER" id="PTHR37950:SF1">
    <property type="entry name" value="4-HYDROXYPHENYLACETATE CATABOLISM PROTEIN"/>
    <property type="match status" value="1"/>
</dbReference>
<dbReference type="Proteomes" id="UP000634522">
    <property type="component" value="Unassembled WGS sequence"/>
</dbReference>
<dbReference type="Gene3D" id="3.30.429.10">
    <property type="entry name" value="Macrophage Migration Inhibitory Factor"/>
    <property type="match status" value="1"/>
</dbReference>
<accession>A0ABX1NLH1</accession>
<dbReference type="GO" id="GO:0016853">
    <property type="term" value="F:isomerase activity"/>
    <property type="evidence" value="ECO:0007669"/>
    <property type="project" value="UniProtKB-KW"/>
</dbReference>
<reference evidence="1 2" key="1">
    <citation type="submission" date="2019-12" db="EMBL/GenBank/DDBJ databases">
        <title>Comparative genomics gives insights into the taxonomy of the Azoarcus-Aromatoleum group and reveals separate origins of nif in the plant-associated Azoarcus and non-plant-associated Aromatoleum sub-groups.</title>
        <authorList>
            <person name="Lafos M."/>
            <person name="Maluk M."/>
            <person name="Batista M."/>
            <person name="Junghare M."/>
            <person name="Carmona M."/>
            <person name="Faoro H."/>
            <person name="Cruz L.M."/>
            <person name="Battistoni F."/>
            <person name="De Souza E."/>
            <person name="Pedrosa F."/>
            <person name="Chen W.-M."/>
            <person name="Poole P.S."/>
            <person name="Dixon R.A."/>
            <person name="James E.K."/>
        </authorList>
    </citation>
    <scope>NUCLEOTIDE SEQUENCE [LARGE SCALE GENOMIC DNA]</scope>
    <source>
        <strain evidence="1 2">T</strain>
    </source>
</reference>
<comment type="caution">
    <text evidence="1">The sequence shown here is derived from an EMBL/GenBank/DDBJ whole genome shotgun (WGS) entry which is preliminary data.</text>
</comment>
<gene>
    <name evidence="1" type="ORF">GPA27_22755</name>
</gene>
<dbReference type="SUPFAM" id="SSF55331">
    <property type="entry name" value="Tautomerase/MIF"/>
    <property type="match status" value="1"/>
</dbReference>
<keyword evidence="2" id="KW-1185">Reference proteome</keyword>
<dbReference type="InterPro" id="IPR014347">
    <property type="entry name" value="Tautomerase/MIF_sf"/>
</dbReference>
<dbReference type="RefSeq" id="WP_169142725.1">
    <property type="nucleotide sequence ID" value="NZ_WTVS01000067.1"/>
</dbReference>
<proteinExistence type="predicted"/>
<name>A0ABX1NLH1_9RHOO</name>
<protein>
    <submittedName>
        <fullName evidence="1">5-carboxymethyl-2-hydroxymuconate isomerase</fullName>
    </submittedName>
</protein>
<keyword evidence="1" id="KW-0413">Isomerase</keyword>
<sequence>MPHLTLEYTDNLPAFDPAAALLAINRAAVDSGIFGESDIKSRALRLDAWRVGIEPAPRAFVHVRIALLGGRPPGVKKTMAEAVLAALTPTVDRPAGLEIQFTVETVDLDRDSYAKATHHG</sequence>
<dbReference type="Pfam" id="PF02962">
    <property type="entry name" value="CHMI"/>
    <property type="match status" value="1"/>
</dbReference>
<dbReference type="CDD" id="cd00580">
    <property type="entry name" value="CHMI"/>
    <property type="match status" value="1"/>
</dbReference>
<dbReference type="PANTHER" id="PTHR37950">
    <property type="entry name" value="4-HYDROXYPHENYLACETATE CATABOLISM PROTEIN"/>
    <property type="match status" value="1"/>
</dbReference>
<evidence type="ECO:0000313" key="1">
    <source>
        <dbReference type="EMBL" id="NMG00198.1"/>
    </source>
</evidence>
<dbReference type="InterPro" id="IPR004220">
    <property type="entry name" value="5-COMe_2-OHmuconate_Isoase"/>
</dbReference>
<dbReference type="EMBL" id="WTVS01000067">
    <property type="protein sequence ID" value="NMG00198.1"/>
    <property type="molecule type" value="Genomic_DNA"/>
</dbReference>